<dbReference type="OrthoDB" id="3830014at2759"/>
<dbReference type="InterPro" id="IPR011008">
    <property type="entry name" value="Dimeric_a/b-barrel"/>
</dbReference>
<reference evidence="2" key="1">
    <citation type="submission" date="2020-01" db="EMBL/GenBank/DDBJ databases">
        <authorList>
            <consortium name="DOE Joint Genome Institute"/>
            <person name="Haridas S."/>
            <person name="Albert R."/>
            <person name="Binder M."/>
            <person name="Bloem J."/>
            <person name="Labutti K."/>
            <person name="Salamov A."/>
            <person name="Andreopoulos B."/>
            <person name="Baker S.E."/>
            <person name="Barry K."/>
            <person name="Bills G."/>
            <person name="Bluhm B.H."/>
            <person name="Cannon C."/>
            <person name="Castanera R."/>
            <person name="Culley D.E."/>
            <person name="Daum C."/>
            <person name="Ezra D."/>
            <person name="Gonzalez J.B."/>
            <person name="Henrissat B."/>
            <person name="Kuo A."/>
            <person name="Liang C."/>
            <person name="Lipzen A."/>
            <person name="Lutzoni F."/>
            <person name="Magnuson J."/>
            <person name="Mondo S."/>
            <person name="Nolan M."/>
            <person name="Ohm R."/>
            <person name="Pangilinan J."/>
            <person name="Park H.-J."/>
            <person name="Ramirez L."/>
            <person name="Alfaro M."/>
            <person name="Sun H."/>
            <person name="Tritt A."/>
            <person name="Yoshinaga Y."/>
            <person name="Zwiers L.-H."/>
            <person name="Turgeon B.G."/>
            <person name="Goodwin S.B."/>
            <person name="Spatafora J.W."/>
            <person name="Crous P.W."/>
            <person name="Grigoriev I.V."/>
        </authorList>
    </citation>
    <scope>NUCLEOTIDE SEQUENCE</scope>
    <source>
        <strain evidence="2">IPT5</strain>
    </source>
</reference>
<evidence type="ECO:0000313" key="2">
    <source>
        <dbReference type="EMBL" id="KAF2853332.1"/>
    </source>
</evidence>
<dbReference type="Proteomes" id="UP000799423">
    <property type="component" value="Unassembled WGS sequence"/>
</dbReference>
<evidence type="ECO:0000313" key="3">
    <source>
        <dbReference type="Proteomes" id="UP000799423"/>
    </source>
</evidence>
<dbReference type="Pfam" id="PF07876">
    <property type="entry name" value="Dabb"/>
    <property type="match status" value="1"/>
</dbReference>
<feature type="domain" description="Stress-response A/B barrel" evidence="1">
    <location>
        <begin position="4"/>
        <end position="101"/>
    </location>
</feature>
<gene>
    <name evidence="2" type="ORF">T440DRAFT_466308</name>
</gene>
<organism evidence="2 3">
    <name type="scientific">Plenodomus tracheiphilus IPT5</name>
    <dbReference type="NCBI Taxonomy" id="1408161"/>
    <lineage>
        <taxon>Eukaryota</taxon>
        <taxon>Fungi</taxon>
        <taxon>Dikarya</taxon>
        <taxon>Ascomycota</taxon>
        <taxon>Pezizomycotina</taxon>
        <taxon>Dothideomycetes</taxon>
        <taxon>Pleosporomycetidae</taxon>
        <taxon>Pleosporales</taxon>
        <taxon>Pleosporineae</taxon>
        <taxon>Leptosphaeriaceae</taxon>
        <taxon>Plenodomus</taxon>
    </lineage>
</organism>
<proteinExistence type="predicted"/>
<dbReference type="SUPFAM" id="SSF54909">
    <property type="entry name" value="Dimeric alpha+beta barrel"/>
    <property type="match status" value="1"/>
</dbReference>
<sequence>MPNIVRLTLFKLPDAAVVQEAIQKYSTLSQDANQDGKPYVQLSAANRVHDDPRSQGFTLLTRTVFESKEDMDFYDNEDDAHKAIKALIKPKITEMPLVVYSDMV</sequence>
<name>A0A6A7BDI2_9PLEO</name>
<dbReference type="EMBL" id="MU006296">
    <property type="protein sequence ID" value="KAF2853332.1"/>
    <property type="molecule type" value="Genomic_DNA"/>
</dbReference>
<protein>
    <recommendedName>
        <fullName evidence="1">Stress-response A/B barrel domain-containing protein</fullName>
    </recommendedName>
</protein>
<dbReference type="Gene3D" id="3.30.70.100">
    <property type="match status" value="1"/>
</dbReference>
<dbReference type="AlphaFoldDB" id="A0A6A7BDI2"/>
<dbReference type="InterPro" id="IPR013097">
    <property type="entry name" value="Dabb"/>
</dbReference>
<dbReference type="SMART" id="SM00886">
    <property type="entry name" value="Dabb"/>
    <property type="match status" value="1"/>
</dbReference>
<evidence type="ECO:0000259" key="1">
    <source>
        <dbReference type="PROSITE" id="PS51502"/>
    </source>
</evidence>
<accession>A0A6A7BDI2</accession>
<keyword evidence="3" id="KW-1185">Reference proteome</keyword>
<dbReference type="PROSITE" id="PS51502">
    <property type="entry name" value="S_R_A_B_BARREL"/>
    <property type="match status" value="1"/>
</dbReference>